<keyword evidence="3" id="KW-1185">Reference proteome</keyword>
<dbReference type="RefSeq" id="WP_144033849.1">
    <property type="nucleotide sequence ID" value="NZ_FZOS01000030.1"/>
</dbReference>
<dbReference type="Proteomes" id="UP000198281">
    <property type="component" value="Unassembled WGS sequence"/>
</dbReference>
<evidence type="ECO:0000313" key="2">
    <source>
        <dbReference type="EMBL" id="SNT00595.1"/>
    </source>
</evidence>
<proteinExistence type="predicted"/>
<dbReference type="PROSITE" id="PS51318">
    <property type="entry name" value="TAT"/>
    <property type="match status" value="1"/>
</dbReference>
<dbReference type="EMBL" id="FZOS01000030">
    <property type="protein sequence ID" value="SNT00595.1"/>
    <property type="molecule type" value="Genomic_DNA"/>
</dbReference>
<feature type="chain" id="PRO_5012082686" evidence="1">
    <location>
        <begin position="22"/>
        <end position="75"/>
    </location>
</feature>
<accession>A0A239J456</accession>
<organism evidence="2 3">
    <name type="scientific">Edaphosphingomonas laterariae</name>
    <dbReference type="NCBI Taxonomy" id="861865"/>
    <lineage>
        <taxon>Bacteria</taxon>
        <taxon>Pseudomonadati</taxon>
        <taxon>Pseudomonadota</taxon>
        <taxon>Alphaproteobacteria</taxon>
        <taxon>Sphingomonadales</taxon>
        <taxon>Rhizorhabdaceae</taxon>
        <taxon>Edaphosphingomonas</taxon>
    </lineage>
</organism>
<protein>
    <submittedName>
        <fullName evidence="2">Uncharacterized protein</fullName>
    </submittedName>
</protein>
<gene>
    <name evidence="2" type="ORF">SAMN06295912_1309</name>
</gene>
<evidence type="ECO:0000313" key="3">
    <source>
        <dbReference type="Proteomes" id="UP000198281"/>
    </source>
</evidence>
<keyword evidence="1" id="KW-0732">Signal</keyword>
<name>A0A239J456_9SPHN</name>
<dbReference type="InterPro" id="IPR006311">
    <property type="entry name" value="TAT_signal"/>
</dbReference>
<feature type="signal peptide" evidence="1">
    <location>
        <begin position="1"/>
        <end position="21"/>
    </location>
</feature>
<reference evidence="3" key="1">
    <citation type="submission" date="2017-06" db="EMBL/GenBank/DDBJ databases">
        <authorList>
            <person name="Varghese N."/>
            <person name="Submissions S."/>
        </authorList>
    </citation>
    <scope>NUCLEOTIDE SEQUENCE [LARGE SCALE GENOMIC DNA]</scope>
    <source>
        <strain evidence="3">LNB2</strain>
    </source>
</reference>
<dbReference type="AlphaFoldDB" id="A0A239J456"/>
<sequence>MRSRRGLILATAALTMLVAPAGARPQAGPMVSICSQAGIRWIALPAGGEDDRSPAADCDKACHFGCPRKKQRRGH</sequence>
<evidence type="ECO:0000256" key="1">
    <source>
        <dbReference type="SAM" id="SignalP"/>
    </source>
</evidence>